<comment type="subcellular location">
    <subcellularLocation>
        <location evidence="1">Mitochondrion</location>
    </subcellularLocation>
</comment>
<evidence type="ECO:0000313" key="6">
    <source>
        <dbReference type="Proteomes" id="UP001347796"/>
    </source>
</evidence>
<keyword evidence="3" id="KW-0496">Mitochondrion</keyword>
<comment type="caution">
    <text evidence="5">The sequence shown here is derived from an EMBL/GenBank/DDBJ whole genome shotgun (WGS) entry which is preliminary data.</text>
</comment>
<dbReference type="EMBL" id="JAZGQO010000008">
    <property type="protein sequence ID" value="KAK6180390.1"/>
    <property type="molecule type" value="Genomic_DNA"/>
</dbReference>
<dbReference type="AlphaFoldDB" id="A0AAN8Q1L4"/>
<dbReference type="GO" id="GO:0006412">
    <property type="term" value="P:translation"/>
    <property type="evidence" value="ECO:0007669"/>
    <property type="project" value="InterPro"/>
</dbReference>
<dbReference type="PANTHER" id="PTHR13014:SF3">
    <property type="entry name" value="LARGE RIBOSOMAL SUBUNIT PROTEIN ML65"/>
    <property type="match status" value="1"/>
</dbReference>
<dbReference type="InterPro" id="IPR039982">
    <property type="entry name" value="Ribosomal_mL65"/>
</dbReference>
<gene>
    <name evidence="5" type="ORF">SNE40_012555</name>
</gene>
<dbReference type="Proteomes" id="UP001347796">
    <property type="component" value="Unassembled WGS sequence"/>
</dbReference>
<keyword evidence="2" id="KW-0689">Ribosomal protein</keyword>
<evidence type="ECO:0008006" key="7">
    <source>
        <dbReference type="Google" id="ProtNLM"/>
    </source>
</evidence>
<protein>
    <recommendedName>
        <fullName evidence="7">28S ribosomal protein S30, mitochondrial</fullName>
    </recommendedName>
</protein>
<evidence type="ECO:0000313" key="5">
    <source>
        <dbReference type="EMBL" id="KAK6180390.1"/>
    </source>
</evidence>
<dbReference type="Pfam" id="PF07147">
    <property type="entry name" value="PDCD9"/>
    <property type="match status" value="1"/>
</dbReference>
<dbReference type="PANTHER" id="PTHR13014">
    <property type="entry name" value="MITOCHONDRIAL 28S RIBOSOMAL PROTEIN S30/P52 PRO-APOTOTIC PROTEIN"/>
    <property type="match status" value="1"/>
</dbReference>
<reference evidence="5 6" key="1">
    <citation type="submission" date="2024-01" db="EMBL/GenBank/DDBJ databases">
        <title>The genome of the rayed Mediterranean limpet Patella caerulea (Linnaeus, 1758).</title>
        <authorList>
            <person name="Anh-Thu Weber A."/>
            <person name="Halstead-Nussloch G."/>
        </authorList>
    </citation>
    <scope>NUCLEOTIDE SEQUENCE [LARGE SCALE GENOMIC DNA]</scope>
    <source>
        <strain evidence="5">AATW-2023a</strain>
        <tissue evidence="5">Whole specimen</tissue>
    </source>
</reference>
<organism evidence="5 6">
    <name type="scientific">Patella caerulea</name>
    <name type="common">Rayed Mediterranean limpet</name>
    <dbReference type="NCBI Taxonomy" id="87958"/>
    <lineage>
        <taxon>Eukaryota</taxon>
        <taxon>Metazoa</taxon>
        <taxon>Spiralia</taxon>
        <taxon>Lophotrochozoa</taxon>
        <taxon>Mollusca</taxon>
        <taxon>Gastropoda</taxon>
        <taxon>Patellogastropoda</taxon>
        <taxon>Patelloidea</taxon>
        <taxon>Patellidae</taxon>
        <taxon>Patella</taxon>
    </lineage>
</organism>
<dbReference type="GO" id="GO:0005762">
    <property type="term" value="C:mitochondrial large ribosomal subunit"/>
    <property type="evidence" value="ECO:0007669"/>
    <property type="project" value="TreeGrafter"/>
</dbReference>
<accession>A0AAN8Q1L4</accession>
<evidence type="ECO:0000256" key="2">
    <source>
        <dbReference type="ARBA" id="ARBA00022980"/>
    </source>
</evidence>
<evidence type="ECO:0000256" key="3">
    <source>
        <dbReference type="ARBA" id="ARBA00023128"/>
    </source>
</evidence>
<evidence type="ECO:0000256" key="1">
    <source>
        <dbReference type="ARBA" id="ARBA00004173"/>
    </source>
</evidence>
<proteinExistence type="predicted"/>
<sequence>MAASLIGRHFFIQSRNRRTLTLKSRLKYSSAVQAVSNEDVESLYPPVKPRFPPGNWTSMTEEEAWTRYEAMQEMTAVPTVKERLEKLTKKQMRAYRFPVNNKSVRVLEFQKNVTKSHLIKGLPTVYDSLQVDSLILEKIKPYIIEVLLLEKERLFRSRFRDIHRDSLILRNLIQTLLPLLYEHNTALRTSQVDEEVDIKGFWDRSGFKRVMWYDPEMERPKEFRIKYANDVRFQTAHVCDVSIRTENPLKEFLPIDDELCINEEFPVLEYHPKVFGTSKTDREKSQLTPGYNLGDPCEFGLVSFHNTVWLDYQRRKYGDAVTEEMRQGMGLTASFTWLLAQAYSQGFNSLLDVTYPMTTQTVLSDGQKMSFFAYQLNTIDMLKNNMANPRQNICWYTDETQLYEKIEDGKVIGFNDETCETLLKFLLMKPERRNINMKPTLPAESSDILSETEFISRNPLDLSTETN</sequence>
<dbReference type="GO" id="GO:0003735">
    <property type="term" value="F:structural constituent of ribosome"/>
    <property type="evidence" value="ECO:0007669"/>
    <property type="project" value="InterPro"/>
</dbReference>
<evidence type="ECO:0000256" key="4">
    <source>
        <dbReference type="ARBA" id="ARBA00023274"/>
    </source>
</evidence>
<keyword evidence="4" id="KW-0687">Ribonucleoprotein</keyword>
<keyword evidence="6" id="KW-1185">Reference proteome</keyword>
<name>A0AAN8Q1L4_PATCE</name>
<dbReference type="InterPro" id="IPR010793">
    <property type="entry name" value="Ribosomal_mL37/mL65"/>
</dbReference>